<evidence type="ECO:0000313" key="8">
    <source>
        <dbReference type="Proteomes" id="UP000678499"/>
    </source>
</evidence>
<evidence type="ECO:0000259" key="6">
    <source>
        <dbReference type="PROSITE" id="PS00125"/>
    </source>
</evidence>
<dbReference type="AlphaFoldDB" id="A0A7R9BTU1"/>
<reference evidence="7" key="1">
    <citation type="submission" date="2020-11" db="EMBL/GenBank/DDBJ databases">
        <authorList>
            <person name="Tran Van P."/>
        </authorList>
    </citation>
    <scope>NUCLEOTIDE SEQUENCE</scope>
</reference>
<evidence type="ECO:0000256" key="4">
    <source>
        <dbReference type="ARBA" id="ARBA00023211"/>
    </source>
</evidence>
<dbReference type="InterPro" id="IPR029052">
    <property type="entry name" value="Metallo-depent_PP-like"/>
</dbReference>
<keyword evidence="3 5" id="KW-0378">Hydrolase</keyword>
<evidence type="ECO:0000256" key="1">
    <source>
        <dbReference type="ARBA" id="ARBA00001936"/>
    </source>
</evidence>
<dbReference type="InterPro" id="IPR004843">
    <property type="entry name" value="Calcineurin-like_PHP"/>
</dbReference>
<dbReference type="PRINTS" id="PR00114">
    <property type="entry name" value="STPHPHTASE"/>
</dbReference>
<evidence type="ECO:0000256" key="3">
    <source>
        <dbReference type="ARBA" id="ARBA00022801"/>
    </source>
</evidence>
<evidence type="ECO:0000313" key="7">
    <source>
        <dbReference type="EMBL" id="CAD7281471.1"/>
    </source>
</evidence>
<dbReference type="GO" id="GO:0004722">
    <property type="term" value="F:protein serine/threonine phosphatase activity"/>
    <property type="evidence" value="ECO:0007669"/>
    <property type="project" value="UniProtKB-EC"/>
</dbReference>
<sequence>MLRGNHESRQISEVYGFYDECLRKFGDVDVWRMFTDLFDYIPISGLIRGELLCMHGGLSPELNTIDEIWELDRIQEVPPAGPMCDLLWSDPADEEGWTVSSRGAGWLFGPDTSLAFNHTNGLKMIARGHQMLMEGYDVTHDGRVATIFSAPNYCYRCNNLAGMMQVDDKLNVYFKDFRAAPRRASFSSKKLMNMFL</sequence>
<dbReference type="EC" id="3.1.3.16" evidence="5"/>
<feature type="domain" description="Serine/threonine specific protein phosphatases" evidence="6">
    <location>
        <begin position="2"/>
        <end position="7"/>
    </location>
</feature>
<dbReference type="EMBL" id="OA884928">
    <property type="protein sequence ID" value="CAD7281471.1"/>
    <property type="molecule type" value="Genomic_DNA"/>
</dbReference>
<dbReference type="InterPro" id="IPR006186">
    <property type="entry name" value="Ser/Thr-sp_prot-phosphatase"/>
</dbReference>
<proteinExistence type="inferred from homology"/>
<dbReference type="SUPFAM" id="SSF56300">
    <property type="entry name" value="Metallo-dependent phosphatases"/>
    <property type="match status" value="1"/>
</dbReference>
<protein>
    <recommendedName>
        <fullName evidence="5">Serine/threonine-protein phosphatase</fullName>
        <ecNumber evidence="5">3.1.3.16</ecNumber>
    </recommendedName>
</protein>
<dbReference type="Gene3D" id="3.60.21.10">
    <property type="match status" value="1"/>
</dbReference>
<comment type="catalytic activity">
    <reaction evidence="5">
        <text>O-phospho-L-threonyl-[protein] + H2O = L-threonyl-[protein] + phosphate</text>
        <dbReference type="Rhea" id="RHEA:47004"/>
        <dbReference type="Rhea" id="RHEA-COMP:11060"/>
        <dbReference type="Rhea" id="RHEA-COMP:11605"/>
        <dbReference type="ChEBI" id="CHEBI:15377"/>
        <dbReference type="ChEBI" id="CHEBI:30013"/>
        <dbReference type="ChEBI" id="CHEBI:43474"/>
        <dbReference type="ChEBI" id="CHEBI:61977"/>
        <dbReference type="EC" id="3.1.3.16"/>
    </reaction>
</comment>
<dbReference type="EMBL" id="CAJPEX010002891">
    <property type="protein sequence ID" value="CAG0921623.1"/>
    <property type="molecule type" value="Genomic_DNA"/>
</dbReference>
<name>A0A7R9BTU1_9CRUS</name>
<dbReference type="PROSITE" id="PS00125">
    <property type="entry name" value="SER_THR_PHOSPHATASE"/>
    <property type="match status" value="1"/>
</dbReference>
<comment type="similarity">
    <text evidence="5">Belongs to the PPP phosphatase family.</text>
</comment>
<dbReference type="OrthoDB" id="1930084at2759"/>
<dbReference type="SMART" id="SM00156">
    <property type="entry name" value="PP2Ac"/>
    <property type="match status" value="1"/>
</dbReference>
<dbReference type="GO" id="GO:0046872">
    <property type="term" value="F:metal ion binding"/>
    <property type="evidence" value="ECO:0007669"/>
    <property type="project" value="UniProtKB-KW"/>
</dbReference>
<evidence type="ECO:0000256" key="5">
    <source>
        <dbReference type="RuleBase" id="RU004273"/>
    </source>
</evidence>
<dbReference type="Proteomes" id="UP000678499">
    <property type="component" value="Unassembled WGS sequence"/>
</dbReference>
<keyword evidence="8" id="KW-1185">Reference proteome</keyword>
<gene>
    <name evidence="7" type="ORF">NMOB1V02_LOCUS9116</name>
</gene>
<dbReference type="PANTHER" id="PTHR45619">
    <property type="entry name" value="SERINE/THREONINE-PROTEIN PHOSPHATASE PP2A-RELATED"/>
    <property type="match status" value="1"/>
</dbReference>
<dbReference type="Pfam" id="PF00149">
    <property type="entry name" value="Metallophos"/>
    <property type="match status" value="1"/>
</dbReference>
<organism evidence="7">
    <name type="scientific">Notodromas monacha</name>
    <dbReference type="NCBI Taxonomy" id="399045"/>
    <lineage>
        <taxon>Eukaryota</taxon>
        <taxon>Metazoa</taxon>
        <taxon>Ecdysozoa</taxon>
        <taxon>Arthropoda</taxon>
        <taxon>Crustacea</taxon>
        <taxon>Oligostraca</taxon>
        <taxon>Ostracoda</taxon>
        <taxon>Podocopa</taxon>
        <taxon>Podocopida</taxon>
        <taxon>Cypridocopina</taxon>
        <taxon>Cypridoidea</taxon>
        <taxon>Cyprididae</taxon>
        <taxon>Notodromas</taxon>
    </lineage>
</organism>
<keyword evidence="4" id="KW-0464">Manganese</keyword>
<accession>A0A7R9BTU1</accession>
<comment type="cofactor">
    <cofactor evidence="1">
        <name>Mn(2+)</name>
        <dbReference type="ChEBI" id="CHEBI:29035"/>
    </cofactor>
</comment>
<keyword evidence="2" id="KW-0479">Metal-binding</keyword>
<evidence type="ECO:0000256" key="2">
    <source>
        <dbReference type="ARBA" id="ARBA00022723"/>
    </source>
</evidence>
<dbReference type="InterPro" id="IPR047129">
    <property type="entry name" value="PPA2-like"/>
</dbReference>